<dbReference type="SUPFAM" id="SSF53955">
    <property type="entry name" value="Lysozyme-like"/>
    <property type="match status" value="1"/>
</dbReference>
<keyword evidence="5 6" id="KW-0326">Glycosidase</keyword>
<feature type="chain" id="PRO_5046354608" description="Lysozyme" evidence="7">
    <location>
        <begin position="23"/>
        <end position="155"/>
    </location>
</feature>
<dbReference type="Gene3D" id="1.10.530.40">
    <property type="match status" value="1"/>
</dbReference>
<evidence type="ECO:0000313" key="9">
    <source>
        <dbReference type="Proteomes" id="UP001293718"/>
    </source>
</evidence>
<feature type="signal peptide" evidence="7">
    <location>
        <begin position="1"/>
        <end position="22"/>
    </location>
</feature>
<reference evidence="8 9" key="1">
    <citation type="submission" date="2023-11" db="EMBL/GenBank/DDBJ databases">
        <title>Draft genome of Azohydromonas lata strain H1 (DSM1123), a polyhydroxyalkanoate producer.</title>
        <authorList>
            <person name="Traversa D."/>
            <person name="D'Addabbo P."/>
            <person name="Pazzani C."/>
            <person name="Manzari C."/>
            <person name="Chiara M."/>
            <person name="Scrascia M."/>
        </authorList>
    </citation>
    <scope>NUCLEOTIDE SEQUENCE [LARGE SCALE GENOMIC DNA]</scope>
    <source>
        <strain evidence="8 9">H1</strain>
    </source>
</reference>
<evidence type="ECO:0000256" key="3">
    <source>
        <dbReference type="ARBA" id="ARBA00022638"/>
    </source>
</evidence>
<dbReference type="InterPro" id="IPR023346">
    <property type="entry name" value="Lysozyme-like_dom_sf"/>
</dbReference>
<keyword evidence="2 6" id="KW-0929">Antimicrobial</keyword>
<protein>
    <recommendedName>
        <fullName evidence="6">Lysozyme</fullName>
        <ecNumber evidence="6">3.2.1.17</ecNumber>
    </recommendedName>
</protein>
<dbReference type="InterPro" id="IPR023347">
    <property type="entry name" value="Lysozyme_dom_sf"/>
</dbReference>
<dbReference type="RefSeq" id="WP_322465435.1">
    <property type="nucleotide sequence ID" value="NZ_JAXOJX010000013.1"/>
</dbReference>
<evidence type="ECO:0000313" key="8">
    <source>
        <dbReference type="EMBL" id="MDZ5457008.1"/>
    </source>
</evidence>
<keyword evidence="9" id="KW-1185">Reference proteome</keyword>
<dbReference type="EC" id="3.2.1.17" evidence="6"/>
<dbReference type="InterPro" id="IPR002196">
    <property type="entry name" value="Glyco_hydro_24"/>
</dbReference>
<proteinExistence type="inferred from homology"/>
<dbReference type="PANTHER" id="PTHR38107">
    <property type="match status" value="1"/>
</dbReference>
<dbReference type="CDD" id="cd16901">
    <property type="entry name" value="lyz_P1"/>
    <property type="match status" value="1"/>
</dbReference>
<dbReference type="Pfam" id="PF00959">
    <property type="entry name" value="Phage_lysozyme"/>
    <property type="match status" value="1"/>
</dbReference>
<dbReference type="HAMAP" id="MF_04110">
    <property type="entry name" value="ENDOLYSIN_T4"/>
    <property type="match status" value="1"/>
</dbReference>
<evidence type="ECO:0000256" key="2">
    <source>
        <dbReference type="ARBA" id="ARBA00022529"/>
    </source>
</evidence>
<dbReference type="InterPro" id="IPR051018">
    <property type="entry name" value="Bacteriophage_GH24"/>
</dbReference>
<comment type="catalytic activity">
    <reaction evidence="1 6">
        <text>Hydrolysis of (1-&gt;4)-beta-linkages between N-acetylmuramic acid and N-acetyl-D-glucosamine residues in a peptidoglycan and between N-acetyl-D-glucosamine residues in chitodextrins.</text>
        <dbReference type="EC" id="3.2.1.17"/>
    </reaction>
</comment>
<keyword evidence="7" id="KW-0732">Signal</keyword>
<evidence type="ECO:0000256" key="7">
    <source>
        <dbReference type="SAM" id="SignalP"/>
    </source>
</evidence>
<evidence type="ECO:0000256" key="5">
    <source>
        <dbReference type="ARBA" id="ARBA00023295"/>
    </source>
</evidence>
<dbReference type="PANTHER" id="PTHR38107:SF3">
    <property type="entry name" value="LYSOZYME RRRD-RELATED"/>
    <property type="match status" value="1"/>
</dbReference>
<name>A0ABU5IGD5_9BURK</name>
<comment type="caution">
    <text evidence="8">The sequence shown here is derived from an EMBL/GenBank/DDBJ whole genome shotgun (WGS) entry which is preliminary data.</text>
</comment>
<evidence type="ECO:0000256" key="4">
    <source>
        <dbReference type="ARBA" id="ARBA00022801"/>
    </source>
</evidence>
<evidence type="ECO:0000256" key="6">
    <source>
        <dbReference type="RuleBase" id="RU003788"/>
    </source>
</evidence>
<keyword evidence="3 6" id="KW-0081">Bacteriolytic enzyme</keyword>
<dbReference type="Proteomes" id="UP001293718">
    <property type="component" value="Unassembled WGS sequence"/>
</dbReference>
<dbReference type="EMBL" id="JAXOJX010000013">
    <property type="protein sequence ID" value="MDZ5457008.1"/>
    <property type="molecule type" value="Genomic_DNA"/>
</dbReference>
<sequence>MSTRRAIAGLFLSAAAFVGLVASEGYEPVAKPPVAGDVPTNGFGSTGSDIKLGDKTDPVRALVRALKDADQFQLAVQRCVKVPMHQHEFDAAVRLAYNIGPTAFCSSTVVKRFNVQDYTGACDAFRMWIKFKGQTVKGLVNRREREYRLCMGEAT</sequence>
<organism evidence="8 9">
    <name type="scientific">Azohydromonas lata</name>
    <dbReference type="NCBI Taxonomy" id="45677"/>
    <lineage>
        <taxon>Bacteria</taxon>
        <taxon>Pseudomonadati</taxon>
        <taxon>Pseudomonadota</taxon>
        <taxon>Betaproteobacteria</taxon>
        <taxon>Burkholderiales</taxon>
        <taxon>Sphaerotilaceae</taxon>
        <taxon>Azohydromonas</taxon>
    </lineage>
</organism>
<gene>
    <name evidence="8" type="ORF">SM757_10550</name>
</gene>
<accession>A0ABU5IGD5</accession>
<dbReference type="InterPro" id="IPR034690">
    <property type="entry name" value="Endolysin_T4_type"/>
</dbReference>
<comment type="similarity">
    <text evidence="6">Belongs to the glycosyl hydrolase 24 family.</text>
</comment>
<keyword evidence="4 6" id="KW-0378">Hydrolase</keyword>
<evidence type="ECO:0000256" key="1">
    <source>
        <dbReference type="ARBA" id="ARBA00000632"/>
    </source>
</evidence>